<sequence>CQTDVAYLDLQKAFDSVCHHTLLLKLRSEVCGNTWRIRKLYLDNRVQFVSVNNCHSGFLPVTSGVPQGSISGPLLFSLFMNDLLLTPLHSSLLLYADDNKCRRAISFEADCLLQEDLERIGDWGVESRLHFNFGKTFAMRFHGPRSIPFYFDYSFLKSSVETHDSCRDLGVNFTDNLSLSSQTRAVLPHQTCSSIEAT</sequence>
<dbReference type="EnsemblMetazoa" id="Aqu2.1.04386_001">
    <property type="protein sequence ID" value="Aqu2.1.04386_001"/>
    <property type="gene ID" value="Aqu2.1.04386"/>
</dbReference>
<dbReference type="OMA" id="VETHDSC"/>
<dbReference type="InterPro" id="IPR043502">
    <property type="entry name" value="DNA/RNA_pol_sf"/>
</dbReference>
<dbReference type="PROSITE" id="PS50878">
    <property type="entry name" value="RT_POL"/>
    <property type="match status" value="1"/>
</dbReference>
<reference evidence="2" key="1">
    <citation type="submission" date="2017-05" db="UniProtKB">
        <authorList>
            <consortium name="EnsemblMetazoa"/>
        </authorList>
    </citation>
    <scope>IDENTIFICATION</scope>
</reference>
<proteinExistence type="predicted"/>
<protein>
    <recommendedName>
        <fullName evidence="1">Reverse transcriptase domain-containing protein</fullName>
    </recommendedName>
</protein>
<dbReference type="eggNOG" id="KOG1075">
    <property type="taxonomic scope" value="Eukaryota"/>
</dbReference>
<dbReference type="Pfam" id="PF00078">
    <property type="entry name" value="RVT_1"/>
    <property type="match status" value="1"/>
</dbReference>
<dbReference type="InParanoid" id="A0A1X7SQJ1"/>
<dbReference type="AlphaFoldDB" id="A0A1X7SQJ1"/>
<name>A0A1X7SQJ1_AMPQE</name>
<evidence type="ECO:0000259" key="1">
    <source>
        <dbReference type="PROSITE" id="PS50878"/>
    </source>
</evidence>
<evidence type="ECO:0000313" key="2">
    <source>
        <dbReference type="EnsemblMetazoa" id="Aqu2.1.04386_001"/>
    </source>
</evidence>
<feature type="domain" description="Reverse transcriptase" evidence="1">
    <location>
        <begin position="1"/>
        <end position="155"/>
    </location>
</feature>
<accession>A0A1X7SQJ1</accession>
<organism evidence="2">
    <name type="scientific">Amphimedon queenslandica</name>
    <name type="common">Sponge</name>
    <dbReference type="NCBI Taxonomy" id="400682"/>
    <lineage>
        <taxon>Eukaryota</taxon>
        <taxon>Metazoa</taxon>
        <taxon>Porifera</taxon>
        <taxon>Demospongiae</taxon>
        <taxon>Heteroscleromorpha</taxon>
        <taxon>Haplosclerida</taxon>
        <taxon>Niphatidae</taxon>
        <taxon>Amphimedon</taxon>
    </lineage>
</organism>
<dbReference type="PANTHER" id="PTHR33332">
    <property type="entry name" value="REVERSE TRANSCRIPTASE DOMAIN-CONTAINING PROTEIN"/>
    <property type="match status" value="1"/>
</dbReference>
<dbReference type="InterPro" id="IPR000477">
    <property type="entry name" value="RT_dom"/>
</dbReference>
<dbReference type="SUPFAM" id="SSF56672">
    <property type="entry name" value="DNA/RNA polymerases"/>
    <property type="match status" value="1"/>
</dbReference>
<dbReference type="STRING" id="400682.A0A1X7SQJ1"/>